<evidence type="ECO:0000259" key="2">
    <source>
        <dbReference type="Pfam" id="PF22243"/>
    </source>
</evidence>
<keyword evidence="1" id="KW-0732">Signal</keyword>
<dbReference type="EMBL" id="CP149822">
    <property type="protein sequence ID" value="WZN42477.1"/>
    <property type="molecule type" value="Genomic_DNA"/>
</dbReference>
<dbReference type="Pfam" id="PF22243">
    <property type="entry name" value="DUF5018-rel"/>
    <property type="match status" value="1"/>
</dbReference>
<dbReference type="Gene3D" id="2.60.40.4120">
    <property type="match status" value="1"/>
</dbReference>
<evidence type="ECO:0000313" key="3">
    <source>
        <dbReference type="EMBL" id="WZN42477.1"/>
    </source>
</evidence>
<feature type="domain" description="DUF5018" evidence="2">
    <location>
        <begin position="39"/>
        <end position="152"/>
    </location>
</feature>
<organism evidence="3 4">
    <name type="scientific">Chitinophaga pollutisoli</name>
    <dbReference type="NCBI Taxonomy" id="3133966"/>
    <lineage>
        <taxon>Bacteria</taxon>
        <taxon>Pseudomonadati</taxon>
        <taxon>Bacteroidota</taxon>
        <taxon>Chitinophagia</taxon>
        <taxon>Chitinophagales</taxon>
        <taxon>Chitinophagaceae</taxon>
        <taxon>Chitinophaga</taxon>
    </lineage>
</organism>
<evidence type="ECO:0000256" key="1">
    <source>
        <dbReference type="SAM" id="SignalP"/>
    </source>
</evidence>
<dbReference type="Proteomes" id="UP001485459">
    <property type="component" value="Chromosome"/>
</dbReference>
<dbReference type="RefSeq" id="WP_341837311.1">
    <property type="nucleotide sequence ID" value="NZ_CP149822.1"/>
</dbReference>
<evidence type="ECO:0000313" key="4">
    <source>
        <dbReference type="Proteomes" id="UP001485459"/>
    </source>
</evidence>
<sequence>MNIKILFRTASLLSAIMICLSACLKKDLPEYPLFDGNEITLVSAEHRFNTGRMMNGQPVVGYQKLTTASQIDKANGVINVSITVPGASGDFTAAEKTKVTQSNLWFYCNISTAATIKAINGTPSLGDPTNATKPLQFEVTAANGEKRTWTINITSFTN</sequence>
<proteinExistence type="predicted"/>
<protein>
    <recommendedName>
        <fullName evidence="2">DUF5018 domain-containing protein</fullName>
    </recommendedName>
</protein>
<reference evidence="4" key="1">
    <citation type="submission" date="2024-03" db="EMBL/GenBank/DDBJ databases">
        <title>Chitinophaga horti sp. nov., isolated from garden soil.</title>
        <authorList>
            <person name="Lee D.S."/>
            <person name="Han D.M."/>
            <person name="Baek J.H."/>
            <person name="Choi D.G."/>
            <person name="Jeon J.H."/>
            <person name="Jeon C.O."/>
        </authorList>
    </citation>
    <scope>NUCLEOTIDE SEQUENCE [LARGE SCALE GENOMIC DNA]</scope>
    <source>
        <strain evidence="4">GPA1</strain>
    </source>
</reference>
<name>A0ABZ2YSY0_9BACT</name>
<keyword evidence="4" id="KW-1185">Reference proteome</keyword>
<feature type="chain" id="PRO_5046528378" description="DUF5018 domain-containing protein" evidence="1">
    <location>
        <begin position="22"/>
        <end position="158"/>
    </location>
</feature>
<accession>A0ABZ2YSY0</accession>
<dbReference type="InterPro" id="IPR054460">
    <property type="entry name" value="DUF5018-rel"/>
</dbReference>
<gene>
    <name evidence="3" type="ORF">WJU16_05455</name>
</gene>
<feature type="signal peptide" evidence="1">
    <location>
        <begin position="1"/>
        <end position="21"/>
    </location>
</feature>